<organism evidence="2 3">
    <name type="scientific">Monosporascus cannonballus</name>
    <dbReference type="NCBI Taxonomy" id="155416"/>
    <lineage>
        <taxon>Eukaryota</taxon>
        <taxon>Fungi</taxon>
        <taxon>Dikarya</taxon>
        <taxon>Ascomycota</taxon>
        <taxon>Pezizomycotina</taxon>
        <taxon>Sordariomycetes</taxon>
        <taxon>Xylariomycetidae</taxon>
        <taxon>Xylariales</taxon>
        <taxon>Xylariales incertae sedis</taxon>
        <taxon>Monosporascus</taxon>
    </lineage>
</organism>
<evidence type="ECO:0000313" key="3">
    <source>
        <dbReference type="Proteomes" id="UP000294003"/>
    </source>
</evidence>
<evidence type="ECO:0000313" key="2">
    <source>
        <dbReference type="EMBL" id="RYO83840.1"/>
    </source>
</evidence>
<gene>
    <name evidence="2" type="ORF">DL762_005946</name>
</gene>
<evidence type="ECO:0000256" key="1">
    <source>
        <dbReference type="SAM" id="MobiDB-lite"/>
    </source>
</evidence>
<feature type="region of interest" description="Disordered" evidence="1">
    <location>
        <begin position="1"/>
        <end position="71"/>
    </location>
</feature>
<comment type="caution">
    <text evidence="2">The sequence shown here is derived from an EMBL/GenBank/DDBJ whole genome shotgun (WGS) entry which is preliminary data.</text>
</comment>
<reference evidence="2 3" key="1">
    <citation type="submission" date="2018-06" db="EMBL/GenBank/DDBJ databases">
        <title>Complete Genomes of Monosporascus.</title>
        <authorList>
            <person name="Robinson A.J."/>
            <person name="Natvig D.O."/>
        </authorList>
    </citation>
    <scope>NUCLEOTIDE SEQUENCE [LARGE SCALE GENOMIC DNA]</scope>
    <source>
        <strain evidence="2 3">CBS 609.92</strain>
    </source>
</reference>
<dbReference type="EMBL" id="QJNS01000179">
    <property type="protein sequence ID" value="RYO83840.1"/>
    <property type="molecule type" value="Genomic_DNA"/>
</dbReference>
<feature type="region of interest" description="Disordered" evidence="1">
    <location>
        <begin position="264"/>
        <end position="315"/>
    </location>
</feature>
<proteinExistence type="predicted"/>
<accession>A0ABY0H7P9</accession>
<keyword evidence="3" id="KW-1185">Reference proteome</keyword>
<feature type="compositionally biased region" description="Acidic residues" evidence="1">
    <location>
        <begin position="268"/>
        <end position="296"/>
    </location>
</feature>
<dbReference type="Proteomes" id="UP000294003">
    <property type="component" value="Unassembled WGS sequence"/>
</dbReference>
<name>A0ABY0H7P9_9PEZI</name>
<protein>
    <submittedName>
        <fullName evidence="2">Uncharacterized protein</fullName>
    </submittedName>
</protein>
<sequence length="315" mass="35440">MTRQRRRWNSRQVPERSASLSPEMSMFKIPTPATKLSGPWKPRQKSTRDSGHGLLSSEEANAAGRGEEDEVVQGLREQAIRFLWMENGKQARDKLQEISKNPEEGLQPIFAKIKAEDASLTTDYFYQHLRTQRHGQRPRHLPAYRERLVARFLMRHPAPEEYETCIEAFSALPTHTGMAVSRPTRVTLFVFAVDFFTEQHHDRHGFASLVPLGDYTDTGDGGVQEGDLPCGTSWNAERGSCRRRRRNPWHRLCRLEGPEAEGGIDAAVDADADDDAGLSGGDDENEYDSSVTEEIDVEKPPEGGWTDADIHGGRT</sequence>